<name>A0A136LZ03_9BACT</name>
<dbReference type="EMBL" id="JYNZ01000003">
    <property type="protein sequence ID" value="KXK26885.1"/>
    <property type="molecule type" value="Genomic_DNA"/>
</dbReference>
<sequence>MEMSDRPVRHTMSPADIAEWLEYDAGFSGGFDPDQVAPLPLPSNLPYPALMHYNKSGAVSSLQWGPDRQYDAVRDIEGMLATGSREQLCIVLLRAAGIPVASGAVAETLNKLKPRHAGDFHSRHFYKPVARNNGFLNTIRIENMPAVNGSGIRLQRERTLIVPENGIEANSVVLGHVVTGFLQSAEQESADVNSWFGVRRGAKNSAGMIVSMMQAIDASIAAGQSEKDSSGNHVITNSILLKHITQNGPYLAPERELYLNRIAYPILQRWHENDLITYSTDLEQRYIPDQTVRNHAAFCRNYEQVCEEQGGTEHVAVLVAGRDYKPETVTLYRVLADWTAEHLDEEISMELCYSSSETGCRRSSVSILICTRWSTPWTT</sequence>
<accession>A0A136LZ03</accession>
<protein>
    <submittedName>
        <fullName evidence="1">Uncharacterized protein</fullName>
    </submittedName>
</protein>
<evidence type="ECO:0000313" key="2">
    <source>
        <dbReference type="Proteomes" id="UP000070457"/>
    </source>
</evidence>
<evidence type="ECO:0000313" key="1">
    <source>
        <dbReference type="EMBL" id="KXK26885.1"/>
    </source>
</evidence>
<dbReference type="Proteomes" id="UP000070457">
    <property type="component" value="Unassembled WGS sequence"/>
</dbReference>
<comment type="caution">
    <text evidence="1">The sequence shown here is derived from an EMBL/GenBank/DDBJ whole genome shotgun (WGS) entry which is preliminary data.</text>
</comment>
<dbReference type="AlphaFoldDB" id="A0A136LZ03"/>
<proteinExistence type="predicted"/>
<gene>
    <name evidence="1" type="ORF">TR69_WS6001000908</name>
</gene>
<dbReference type="STRING" id="1617426.TR69_WS6001000908"/>
<reference evidence="1 2" key="1">
    <citation type="submission" date="2015-02" db="EMBL/GenBank/DDBJ databases">
        <title>Improved understanding of the partial-nitritation anammox process through 23 genomes representing the majority of the microbial community.</title>
        <authorList>
            <person name="Speth D.R."/>
            <person name="In T Zandt M."/>
            <person name="Guerrero Cruz S."/>
            <person name="Jetten M.S."/>
            <person name="Dutilh B.E."/>
        </authorList>
    </citation>
    <scope>NUCLEOTIDE SEQUENCE [LARGE SCALE GENOMIC DNA]</scope>
    <source>
        <strain evidence="1">OLB20</strain>
    </source>
</reference>
<organism evidence="1 2">
    <name type="scientific">candidate division WS6 bacterium OLB20</name>
    <dbReference type="NCBI Taxonomy" id="1617426"/>
    <lineage>
        <taxon>Bacteria</taxon>
        <taxon>Candidatus Dojkabacteria</taxon>
    </lineage>
</organism>